<dbReference type="AlphaFoldDB" id="A0A484HP02"/>
<dbReference type="EMBL" id="CAACVI010000049">
    <property type="protein sequence ID" value="VEN75033.1"/>
    <property type="molecule type" value="Genomic_DNA"/>
</dbReference>
<reference evidence="2" key="1">
    <citation type="submission" date="2019-01" db="EMBL/GenBank/DDBJ databases">
        <authorList>
            <consortium name="Genoscope - CEA"/>
            <person name="William W."/>
        </authorList>
    </citation>
    <scope>NUCLEOTIDE SEQUENCE</scope>
    <source>
        <strain evidence="2">CR-1</strain>
    </source>
</reference>
<name>A0A484HP02_9BACT</name>
<keyword evidence="1" id="KW-0472">Membrane</keyword>
<protein>
    <submittedName>
        <fullName evidence="2">Uncharacterized protein</fullName>
    </submittedName>
</protein>
<gene>
    <name evidence="2" type="ORF">EPICR_60020</name>
</gene>
<proteinExistence type="predicted"/>
<evidence type="ECO:0000313" key="2">
    <source>
        <dbReference type="EMBL" id="VEN75033.1"/>
    </source>
</evidence>
<sequence>MVYTHDKIHHKESNMKDLLIVVAIIGLWYLMQAVILPKMGIST</sequence>
<evidence type="ECO:0000256" key="1">
    <source>
        <dbReference type="SAM" id="Phobius"/>
    </source>
</evidence>
<keyword evidence="1" id="KW-0812">Transmembrane</keyword>
<organism evidence="2">
    <name type="scientific">uncultured Desulfobacteraceae bacterium</name>
    <dbReference type="NCBI Taxonomy" id="218296"/>
    <lineage>
        <taxon>Bacteria</taxon>
        <taxon>Pseudomonadati</taxon>
        <taxon>Thermodesulfobacteriota</taxon>
        <taxon>Desulfobacteria</taxon>
        <taxon>Desulfobacterales</taxon>
        <taxon>Desulfobacteraceae</taxon>
        <taxon>environmental samples</taxon>
    </lineage>
</organism>
<keyword evidence="1" id="KW-1133">Transmembrane helix</keyword>
<feature type="transmembrane region" description="Helical" evidence="1">
    <location>
        <begin position="18"/>
        <end position="36"/>
    </location>
</feature>
<accession>A0A484HP02</accession>